<dbReference type="EMBL" id="CP093344">
    <property type="protein sequence ID" value="WOG86181.1"/>
    <property type="molecule type" value="Genomic_DNA"/>
</dbReference>
<proteinExistence type="predicted"/>
<dbReference type="Proteomes" id="UP000077755">
    <property type="component" value="Chromosome 2"/>
</dbReference>
<dbReference type="GO" id="GO:0005886">
    <property type="term" value="C:plasma membrane"/>
    <property type="evidence" value="ECO:0007669"/>
    <property type="project" value="TreeGrafter"/>
</dbReference>
<accession>A0A166CKY8</accession>
<dbReference type="Gramene" id="KZN04032">
    <property type="protein sequence ID" value="KZN04032"/>
    <property type="gene ID" value="DCAR_004869"/>
</dbReference>
<feature type="compositionally biased region" description="Low complexity" evidence="1">
    <location>
        <begin position="85"/>
        <end position="97"/>
    </location>
</feature>
<organism evidence="3">
    <name type="scientific">Daucus carota subsp. sativus</name>
    <name type="common">Carrot</name>
    <dbReference type="NCBI Taxonomy" id="79200"/>
    <lineage>
        <taxon>Eukaryota</taxon>
        <taxon>Viridiplantae</taxon>
        <taxon>Streptophyta</taxon>
        <taxon>Embryophyta</taxon>
        <taxon>Tracheophyta</taxon>
        <taxon>Spermatophyta</taxon>
        <taxon>Magnoliopsida</taxon>
        <taxon>eudicotyledons</taxon>
        <taxon>Gunneridae</taxon>
        <taxon>Pentapetalae</taxon>
        <taxon>asterids</taxon>
        <taxon>campanulids</taxon>
        <taxon>Apiales</taxon>
        <taxon>Apiaceae</taxon>
        <taxon>Apioideae</taxon>
        <taxon>Scandiceae</taxon>
        <taxon>Daucinae</taxon>
        <taxon>Daucus</taxon>
        <taxon>Daucus sect. Daucus</taxon>
    </lineage>
</organism>
<protein>
    <recommendedName>
        <fullName evidence="2">RIN4 pathogenic type III effector avirulence factor Avr cleavage site domain-containing protein</fullName>
    </recommendedName>
</protein>
<evidence type="ECO:0000259" key="2">
    <source>
        <dbReference type="Pfam" id="PF05627"/>
    </source>
</evidence>
<dbReference type="EMBL" id="LNRQ01000002">
    <property type="protein sequence ID" value="KZN04032.1"/>
    <property type="molecule type" value="Genomic_DNA"/>
</dbReference>
<evidence type="ECO:0000313" key="5">
    <source>
        <dbReference type="Proteomes" id="UP000077755"/>
    </source>
</evidence>
<dbReference type="AlphaFoldDB" id="A0A166CKY8"/>
<sequence>MAKSAHVPKFGNWGGEDNVPYTAYFDSARKSKAGGAMINPNDPEQNPEAFMFGSDDDVKVFQAPLQHNISNDIEAPKENHHSEGNKGSLKRSSSGSGQNYKNGVKSVTSETSSDRSNSNSSLPSNHRIARTERKKNSIDNISFYPPSPGPNRLRNGHNLYDDFSTRSASVPMFGQWDERDPTSGDGFTVIFNKVKEEKQIAASKFPIVPNQPANMPNTQTKDTRSKRCCCLF</sequence>
<feature type="region of interest" description="Disordered" evidence="1">
    <location>
        <begin position="70"/>
        <end position="158"/>
    </location>
</feature>
<feature type="domain" description="RIN4 pathogenic type III effector avirulence factor Avr cleavage site" evidence="2">
    <location>
        <begin position="3"/>
        <end position="32"/>
    </location>
</feature>
<gene>
    <name evidence="3" type="ORF">DCAR_004869</name>
    <name evidence="4" type="ORF">DCAR_0205382</name>
</gene>
<feature type="compositionally biased region" description="Low complexity" evidence="1">
    <location>
        <begin position="106"/>
        <end position="125"/>
    </location>
</feature>
<evidence type="ECO:0000313" key="3">
    <source>
        <dbReference type="EMBL" id="KZN04032.1"/>
    </source>
</evidence>
<dbReference type="KEGG" id="dcr:108207049"/>
<name>A0A166CKY8_DAUCS</name>
<feature type="compositionally biased region" description="Basic and acidic residues" evidence="1">
    <location>
        <begin position="74"/>
        <end position="84"/>
    </location>
</feature>
<feature type="region of interest" description="Disordered" evidence="1">
    <location>
        <begin position="33"/>
        <end position="56"/>
    </location>
</feature>
<dbReference type="PANTHER" id="PTHR33159:SF49">
    <property type="entry name" value="RPM1-INTERACTING PROTEIN 4"/>
    <property type="match status" value="1"/>
</dbReference>
<dbReference type="InterPro" id="IPR008700">
    <property type="entry name" value="TypeIII_avirulence_cleave"/>
</dbReference>
<dbReference type="OMA" id="LSKYCCC"/>
<keyword evidence="5" id="KW-1185">Reference proteome</keyword>
<reference evidence="3" key="1">
    <citation type="journal article" date="2016" name="Nat. Genet.">
        <title>A high-quality carrot genome assembly provides new insights into carotenoid accumulation and asterid genome evolution.</title>
        <authorList>
            <person name="Iorizzo M."/>
            <person name="Ellison S."/>
            <person name="Senalik D."/>
            <person name="Zeng P."/>
            <person name="Satapoomin P."/>
            <person name="Huang J."/>
            <person name="Bowman M."/>
            <person name="Iovene M."/>
            <person name="Sanseverino W."/>
            <person name="Cavagnaro P."/>
            <person name="Yildiz M."/>
            <person name="Macko-Podgorni A."/>
            <person name="Moranska E."/>
            <person name="Grzebelus E."/>
            <person name="Grzebelus D."/>
            <person name="Ashrafi H."/>
            <person name="Zheng Z."/>
            <person name="Cheng S."/>
            <person name="Spooner D."/>
            <person name="Van Deynze A."/>
            <person name="Simon P."/>
        </authorList>
    </citation>
    <scope>NUCLEOTIDE SEQUENCE [LARGE SCALE GENOMIC DNA]</scope>
    <source>
        <tissue evidence="3">Leaf</tissue>
    </source>
</reference>
<reference evidence="4" key="2">
    <citation type="submission" date="2022-03" db="EMBL/GenBank/DDBJ databases">
        <title>Draft title - Genomic analysis of global carrot germplasm unveils the trajectory of domestication and the origin of high carotenoid orange carrot.</title>
        <authorList>
            <person name="Iorizzo M."/>
            <person name="Ellison S."/>
            <person name="Senalik D."/>
            <person name="Macko-Podgorni A."/>
            <person name="Grzebelus D."/>
            <person name="Bostan H."/>
            <person name="Rolling W."/>
            <person name="Curaba J."/>
            <person name="Simon P."/>
        </authorList>
    </citation>
    <scope>NUCLEOTIDE SEQUENCE</scope>
    <source>
        <tissue evidence="4">Leaf</tissue>
    </source>
</reference>
<dbReference type="Pfam" id="PF05627">
    <property type="entry name" value="AvrRpt-cleavage"/>
    <property type="match status" value="2"/>
</dbReference>
<evidence type="ECO:0000256" key="1">
    <source>
        <dbReference type="SAM" id="MobiDB-lite"/>
    </source>
</evidence>
<dbReference type="PANTHER" id="PTHR33159">
    <property type="entry name" value="RPM1-INTERACTING PROTEIN 4 (RIN4) FAMILY PROTEIN"/>
    <property type="match status" value="1"/>
</dbReference>
<feature type="domain" description="RIN4 pathogenic type III effector avirulence factor Avr cleavage site" evidence="2">
    <location>
        <begin position="166"/>
        <end position="199"/>
    </location>
</feature>
<dbReference type="STRING" id="79200.A0A166CKY8"/>
<evidence type="ECO:0000313" key="4">
    <source>
        <dbReference type="EMBL" id="WOG86181.1"/>
    </source>
</evidence>
<dbReference type="InterPro" id="IPR040387">
    <property type="entry name" value="RIN4/NOI4"/>
</dbReference>